<keyword evidence="2" id="KW-0812">Transmembrane</keyword>
<dbReference type="AlphaFoldDB" id="A0A1C4DEX8"/>
<feature type="transmembrane region" description="Helical" evidence="2">
    <location>
        <begin position="6"/>
        <end position="25"/>
    </location>
</feature>
<feature type="region of interest" description="Disordered" evidence="1">
    <location>
        <begin position="104"/>
        <end position="126"/>
    </location>
</feature>
<evidence type="ECO:0000313" key="3">
    <source>
        <dbReference type="EMBL" id="SCC29932.1"/>
    </source>
</evidence>
<dbReference type="EMBL" id="FMBA01000071">
    <property type="protein sequence ID" value="SCC29932.1"/>
    <property type="molecule type" value="Genomic_DNA"/>
</dbReference>
<evidence type="ECO:0000256" key="2">
    <source>
        <dbReference type="SAM" id="Phobius"/>
    </source>
</evidence>
<dbReference type="OrthoDB" id="7066140at2"/>
<protein>
    <submittedName>
        <fullName evidence="3">Uncharacterized protein</fullName>
    </submittedName>
</protein>
<gene>
    <name evidence="3" type="ORF">GA0061080_10715</name>
</gene>
<feature type="compositionally biased region" description="Polar residues" evidence="1">
    <location>
        <begin position="115"/>
        <end position="126"/>
    </location>
</feature>
<accession>A0A1C4DEX8</accession>
<keyword evidence="4" id="KW-1185">Reference proteome</keyword>
<evidence type="ECO:0000256" key="1">
    <source>
        <dbReference type="SAM" id="MobiDB-lite"/>
    </source>
</evidence>
<keyword evidence="2" id="KW-0472">Membrane</keyword>
<name>A0A1C4DEX8_9GAMM</name>
<sequence length="126" mass="14540">MWLFWLYEGLAFVAVILLVFGYCHFRKIGFWSFIWKYLKWVSLAVLIAWLTVAILCRVDLYNAAHCYFRGESMHANTKYSIFLGECQVETPSGSYVPIERARALPGSSHHDQGDNSDSTSEFYPVN</sequence>
<dbReference type="RefSeq" id="WP_091125861.1">
    <property type="nucleotide sequence ID" value="NZ_FMBA01000071.1"/>
</dbReference>
<organism evidence="3 4">
    <name type="scientific">Gilliamella intestini</name>
    <dbReference type="NCBI Taxonomy" id="1798183"/>
    <lineage>
        <taxon>Bacteria</taxon>
        <taxon>Pseudomonadati</taxon>
        <taxon>Pseudomonadota</taxon>
        <taxon>Gammaproteobacteria</taxon>
        <taxon>Orbales</taxon>
        <taxon>Orbaceae</taxon>
        <taxon>Gilliamella</taxon>
    </lineage>
</organism>
<evidence type="ECO:0000313" key="4">
    <source>
        <dbReference type="Proteomes" id="UP000199698"/>
    </source>
</evidence>
<dbReference type="Proteomes" id="UP000199698">
    <property type="component" value="Unassembled WGS sequence"/>
</dbReference>
<proteinExistence type="predicted"/>
<feature type="transmembrane region" description="Helical" evidence="2">
    <location>
        <begin position="37"/>
        <end position="55"/>
    </location>
</feature>
<reference evidence="4" key="1">
    <citation type="submission" date="2016-08" db="EMBL/GenBank/DDBJ databases">
        <authorList>
            <person name="Varghese N."/>
            <person name="Submissions Spin"/>
        </authorList>
    </citation>
    <scope>NUCLEOTIDE SEQUENCE [LARGE SCALE GENOMIC DNA]</scope>
    <source>
        <strain evidence="4">R-53144</strain>
    </source>
</reference>
<keyword evidence="2" id="KW-1133">Transmembrane helix</keyword>